<feature type="compositionally biased region" description="Basic and acidic residues" evidence="1">
    <location>
        <begin position="148"/>
        <end position="165"/>
    </location>
</feature>
<reference evidence="4" key="1">
    <citation type="journal article" date="2023" name="Int. J. Syst. Evol. Microbiol.">
        <title>Sinisalibacter aestuarii sp. nov., isolated from estuarine sediment of the Arakawa River.</title>
        <authorList>
            <person name="Arafat S.T."/>
            <person name="Hirano S."/>
            <person name="Sato A."/>
            <person name="Takeuchi K."/>
            <person name="Yasuda T."/>
            <person name="Terahara T."/>
            <person name="Hamada M."/>
            <person name="Kobayashi T."/>
        </authorList>
    </citation>
    <scope>NUCLEOTIDE SEQUENCE</scope>
    <source>
        <strain evidence="4">B-399</strain>
    </source>
</reference>
<feature type="region of interest" description="Disordered" evidence="1">
    <location>
        <begin position="41"/>
        <end position="194"/>
    </location>
</feature>
<feature type="compositionally biased region" description="Basic and acidic residues" evidence="1">
    <location>
        <begin position="96"/>
        <end position="107"/>
    </location>
</feature>
<evidence type="ECO:0000259" key="3">
    <source>
        <dbReference type="Pfam" id="PF13717"/>
    </source>
</evidence>
<proteinExistence type="predicted"/>
<keyword evidence="2" id="KW-0812">Transmembrane</keyword>
<evidence type="ECO:0000256" key="2">
    <source>
        <dbReference type="SAM" id="Phobius"/>
    </source>
</evidence>
<dbReference type="Pfam" id="PF13717">
    <property type="entry name" value="Zn_ribbon_4"/>
    <property type="match status" value="1"/>
</dbReference>
<evidence type="ECO:0000313" key="5">
    <source>
        <dbReference type="Proteomes" id="UP001144205"/>
    </source>
</evidence>
<feature type="transmembrane region" description="Helical" evidence="2">
    <location>
        <begin position="232"/>
        <end position="250"/>
    </location>
</feature>
<name>A0ABQ5LNM9_9RHOB</name>
<evidence type="ECO:0000256" key="1">
    <source>
        <dbReference type="SAM" id="MobiDB-lite"/>
    </source>
</evidence>
<evidence type="ECO:0000313" key="4">
    <source>
        <dbReference type="EMBL" id="GKY86223.1"/>
    </source>
</evidence>
<feature type="compositionally biased region" description="Acidic residues" evidence="1">
    <location>
        <begin position="42"/>
        <end position="64"/>
    </location>
</feature>
<dbReference type="InterPro" id="IPR011723">
    <property type="entry name" value="Znf/thioredoxin_put"/>
</dbReference>
<dbReference type="NCBIfam" id="TIGR02098">
    <property type="entry name" value="MJ0042_CXXC"/>
    <property type="match status" value="1"/>
</dbReference>
<keyword evidence="5" id="KW-1185">Reference proteome</keyword>
<dbReference type="RefSeq" id="WP_281840191.1">
    <property type="nucleotide sequence ID" value="NZ_BROH01000001.1"/>
</dbReference>
<feature type="compositionally biased region" description="Acidic residues" evidence="1">
    <location>
        <begin position="71"/>
        <end position="89"/>
    </location>
</feature>
<sequence length="296" mass="32438">MRLVCPNCGAQYEVDDRVIPEGGRDVQCSSCGHAWYQMPADRDEDVDVDDAVLEDQLNAEEPADEPQAAEPEPEEAGAEDAPEEPEEPAEPAHPAEAPKPREIDEGVRSILQEEAQREMDARAGETGHEPEQVETQPDLGLESGPSPDEERRRIARERMARMRGMDEDDLPEPDFDAHAEPDSEEETRAPHGRDLFPDIEEINSTLDRHEPGESHGVGGAVEAKASRGFGRAFTLVLVIAILLMTLYIVAPRLAVQVPALEPALTAYVDGVNQMRGWLDETLRGLISKIESAAGAE</sequence>
<feature type="compositionally biased region" description="Basic and acidic residues" evidence="1">
    <location>
        <begin position="114"/>
        <end position="131"/>
    </location>
</feature>
<protein>
    <recommendedName>
        <fullName evidence="3">Zinc finger/thioredoxin putative domain-containing protein</fullName>
    </recommendedName>
</protein>
<feature type="domain" description="Zinc finger/thioredoxin putative" evidence="3">
    <location>
        <begin position="1"/>
        <end position="35"/>
    </location>
</feature>
<accession>A0ABQ5LNM9</accession>
<comment type="caution">
    <text evidence="4">The sequence shown here is derived from an EMBL/GenBank/DDBJ whole genome shotgun (WGS) entry which is preliminary data.</text>
</comment>
<keyword evidence="2" id="KW-1133">Transmembrane helix</keyword>
<feature type="compositionally biased region" description="Basic and acidic residues" evidence="1">
    <location>
        <begin position="175"/>
        <end position="194"/>
    </location>
</feature>
<keyword evidence="2" id="KW-0472">Membrane</keyword>
<organism evidence="4 5">
    <name type="scientific">Sinisalibacter aestuarii</name>
    <dbReference type="NCBI Taxonomy" id="2949426"/>
    <lineage>
        <taxon>Bacteria</taxon>
        <taxon>Pseudomonadati</taxon>
        <taxon>Pseudomonadota</taxon>
        <taxon>Alphaproteobacteria</taxon>
        <taxon>Rhodobacterales</taxon>
        <taxon>Roseobacteraceae</taxon>
        <taxon>Sinisalibacter</taxon>
    </lineage>
</organism>
<gene>
    <name evidence="4" type="ORF">STA1M1_00920</name>
</gene>
<dbReference type="Proteomes" id="UP001144205">
    <property type="component" value="Unassembled WGS sequence"/>
</dbReference>
<dbReference type="EMBL" id="BROH01000001">
    <property type="protein sequence ID" value="GKY86223.1"/>
    <property type="molecule type" value="Genomic_DNA"/>
</dbReference>